<proteinExistence type="predicted"/>
<protein>
    <submittedName>
        <fullName evidence="1">Uncharacterized protein</fullName>
    </submittedName>
</protein>
<evidence type="ECO:0000313" key="2">
    <source>
        <dbReference type="Proteomes" id="UP000814385"/>
    </source>
</evidence>
<comment type="caution">
    <text evidence="1">The sequence shown here is derived from an EMBL/GenBank/DDBJ whole genome shotgun (WGS) entry which is preliminary data.</text>
</comment>
<evidence type="ECO:0000313" key="1">
    <source>
        <dbReference type="EMBL" id="MCG6659799.1"/>
    </source>
</evidence>
<sequence>MNIESLARLIEASDVSVFRSLSAIFVPLIGFNEAGYCDGPHDGGKDFSLLEMPGSGIEVGIQISVDKDWRKKIQADAAKLKSRYGTNLMNFIYSRRIPEGSFEKLKEEILGSHGVVVVKYDSQSIAMRLIDSDKVNEALIAMGIDIHSPTGLVSKYLDPKNEAIASLLLFDDDSKDLRERFFQSIIKSSLSREGESEREVLINAVKSHYKLASTQKIKLNSSIDRLLQRGEVISKQSVLKLSRKEALKYSGLRRTTELELELLRGDFESKLSEMSPRVDESTENLLLENFLELTIGLVGKSYSAYDGGAKKNIAYQGIREIISSRYGEERATEIFNELSEFFSNKAFVKHVACAKLYEAFLNTGSSHLINALGGTESLNVYLDSSVFIPILCGLLYEPVNSRFSKSGASLHKLIADHRFSAIVPSDYVEEVSSHLIEACRDYKHIVDSDVDLSYSGNAFVSHFSMMKKSGCDLSFDEYVKVFGVRLGTISEDMSDSAFWAIRDRASAEIGKLSARYGFSVQKIMVEHLASKVRSLKVLLKENKISRPEILIKHDAKVIGYLSEDYVPSGQVKVLCTWDKVHSLKNPEGLDGYFVMHPIAIIDYLSLAKGNGSSYGVSHLLDFASMQAETDLELSGKVWDAIAKTEKDNLSDAVLLSKAKEFQERYMKEHANNDGVIDKSVEQMWIAWREENS</sequence>
<gene>
    <name evidence="1" type="ORF">HOP52_18795</name>
</gene>
<dbReference type="EMBL" id="JABFUC010000022">
    <property type="protein sequence ID" value="MCG6659799.1"/>
    <property type="molecule type" value="Genomic_DNA"/>
</dbReference>
<dbReference type="Proteomes" id="UP000814385">
    <property type="component" value="Unassembled WGS sequence"/>
</dbReference>
<dbReference type="RefSeq" id="WP_238979070.1">
    <property type="nucleotide sequence ID" value="NZ_JABFUC010000022.1"/>
</dbReference>
<organism evidence="1 2">
    <name type="scientific">Billgrantia campisalis</name>
    <dbReference type="NCBI Taxonomy" id="74661"/>
    <lineage>
        <taxon>Bacteria</taxon>
        <taxon>Pseudomonadati</taxon>
        <taxon>Pseudomonadota</taxon>
        <taxon>Gammaproteobacteria</taxon>
        <taxon>Oceanospirillales</taxon>
        <taxon>Halomonadaceae</taxon>
        <taxon>Billgrantia</taxon>
    </lineage>
</organism>
<keyword evidence="2" id="KW-1185">Reference proteome</keyword>
<name>A0ABS9PDE5_9GAMM</name>
<reference evidence="1 2" key="1">
    <citation type="submission" date="2020-05" db="EMBL/GenBank/DDBJ databases">
        <title>Comparative genomic analysis of denitrifying bacteria from Halomonas genus.</title>
        <authorList>
            <person name="Wang L."/>
            <person name="Shao Z."/>
        </authorList>
    </citation>
    <scope>NUCLEOTIDE SEQUENCE [LARGE SCALE GENOMIC DNA]</scope>
    <source>
        <strain evidence="1 2">A4</strain>
    </source>
</reference>
<accession>A0ABS9PDE5</accession>